<evidence type="ECO:0000256" key="5">
    <source>
        <dbReference type="ARBA" id="ARBA00023163"/>
    </source>
</evidence>
<keyword evidence="3" id="KW-0808">Transferase</keyword>
<dbReference type="GO" id="GO:0003677">
    <property type="term" value="F:DNA binding"/>
    <property type="evidence" value="ECO:0007669"/>
    <property type="project" value="InterPro"/>
</dbReference>
<dbReference type="GO" id="GO:0003899">
    <property type="term" value="F:DNA-directed RNA polymerase activity"/>
    <property type="evidence" value="ECO:0007669"/>
    <property type="project" value="UniProtKB-EC"/>
</dbReference>
<dbReference type="EC" id="2.7.7.6" evidence="1"/>
<reference evidence="7 8" key="1">
    <citation type="journal article" name="Sci. Rep.">
        <title>Genome-scale phylogenetic analyses confirm Olpidium as the closest living zoosporic fungus to the non-flagellated, terrestrial fungi.</title>
        <authorList>
            <person name="Chang Y."/>
            <person name="Rochon D."/>
            <person name="Sekimoto S."/>
            <person name="Wang Y."/>
            <person name="Chovatia M."/>
            <person name="Sandor L."/>
            <person name="Salamov A."/>
            <person name="Grigoriev I.V."/>
            <person name="Stajich J.E."/>
            <person name="Spatafora J.W."/>
        </authorList>
    </citation>
    <scope>NUCLEOTIDE SEQUENCE [LARGE SCALE GENOMIC DNA]</scope>
    <source>
        <strain evidence="7">S191</strain>
    </source>
</reference>
<dbReference type="SUPFAM" id="SSF64484">
    <property type="entry name" value="beta and beta-prime subunits of DNA dependent RNA-polymerase"/>
    <property type="match status" value="1"/>
</dbReference>
<dbReference type="Gene3D" id="3.90.1100.10">
    <property type="match status" value="1"/>
</dbReference>
<keyword evidence="2" id="KW-0240">DNA-directed RNA polymerase</keyword>
<keyword evidence="4" id="KW-0548">Nucleotidyltransferase</keyword>
<dbReference type="AlphaFoldDB" id="A0A8H7ZQ40"/>
<evidence type="ECO:0000313" key="8">
    <source>
        <dbReference type="Proteomes" id="UP000673691"/>
    </source>
</evidence>
<comment type="caution">
    <text evidence="7">The sequence shown here is derived from an EMBL/GenBank/DDBJ whole genome shotgun (WGS) entry which is preliminary data.</text>
</comment>
<keyword evidence="8" id="KW-1185">Reference proteome</keyword>
<gene>
    <name evidence="7" type="ORF">BJ554DRAFT_2855</name>
</gene>
<feature type="domain" description="RNA polymerase beta subunit protrusion" evidence="6">
    <location>
        <begin position="64"/>
        <end position="107"/>
    </location>
</feature>
<evidence type="ECO:0000259" key="6">
    <source>
        <dbReference type="Pfam" id="PF04563"/>
    </source>
</evidence>
<dbReference type="Pfam" id="PF04563">
    <property type="entry name" value="RNA_pol_Rpb2_1"/>
    <property type="match status" value="1"/>
</dbReference>
<evidence type="ECO:0000313" key="7">
    <source>
        <dbReference type="EMBL" id="KAG5457195.1"/>
    </source>
</evidence>
<dbReference type="GO" id="GO:0006351">
    <property type="term" value="P:DNA-templated transcription"/>
    <property type="evidence" value="ECO:0007669"/>
    <property type="project" value="InterPro"/>
</dbReference>
<dbReference type="EMBL" id="JAEFCI010010475">
    <property type="protein sequence ID" value="KAG5457195.1"/>
    <property type="molecule type" value="Genomic_DNA"/>
</dbReference>
<evidence type="ECO:0000256" key="3">
    <source>
        <dbReference type="ARBA" id="ARBA00022679"/>
    </source>
</evidence>
<keyword evidence="5" id="KW-0804">Transcription</keyword>
<organism evidence="7 8">
    <name type="scientific">Olpidium bornovanus</name>
    <dbReference type="NCBI Taxonomy" id="278681"/>
    <lineage>
        <taxon>Eukaryota</taxon>
        <taxon>Fungi</taxon>
        <taxon>Fungi incertae sedis</taxon>
        <taxon>Olpidiomycota</taxon>
        <taxon>Olpidiomycotina</taxon>
        <taxon>Olpidiomycetes</taxon>
        <taxon>Olpidiales</taxon>
        <taxon>Olpidiaceae</taxon>
        <taxon>Olpidium</taxon>
    </lineage>
</organism>
<evidence type="ECO:0000256" key="2">
    <source>
        <dbReference type="ARBA" id="ARBA00022478"/>
    </source>
</evidence>
<sequence>MVRAGRPCRCWSALRWLRRCAADARPPTRVSDPCPAPPTPEEDDAEIAQEDCWAVIDTFFTKKGLVQQQLDSFDEFVQNTLQETVAEAGEVLLENAAQYTGKKGDLTVCSAARSNCLAAGCACSVVDSETAPLLQTAEVFDRVWPNLLVQAHTYRGRRKHTSDATPAGKDAKFDVGDPIYL</sequence>
<name>A0A8H7ZQ40_9FUNG</name>
<evidence type="ECO:0000256" key="1">
    <source>
        <dbReference type="ARBA" id="ARBA00012418"/>
    </source>
</evidence>
<evidence type="ECO:0000256" key="4">
    <source>
        <dbReference type="ARBA" id="ARBA00022695"/>
    </source>
</evidence>
<protein>
    <recommendedName>
        <fullName evidence="1">DNA-directed RNA polymerase</fullName>
        <ecNumber evidence="1">2.7.7.6</ecNumber>
    </recommendedName>
</protein>
<dbReference type="Proteomes" id="UP000673691">
    <property type="component" value="Unassembled WGS sequence"/>
</dbReference>
<dbReference type="OrthoDB" id="10248617at2759"/>
<accession>A0A8H7ZQ40</accession>
<dbReference type="GO" id="GO:0000428">
    <property type="term" value="C:DNA-directed RNA polymerase complex"/>
    <property type="evidence" value="ECO:0007669"/>
    <property type="project" value="UniProtKB-KW"/>
</dbReference>
<proteinExistence type="predicted"/>
<dbReference type="InterPro" id="IPR007644">
    <property type="entry name" value="RNA_pol_bsu_protrusion"/>
</dbReference>